<dbReference type="OrthoDB" id="5877963at2759"/>
<proteinExistence type="inferred from homology"/>
<dbReference type="PROSITE" id="PS00714">
    <property type="entry name" value="NA_DICARBOXYL_SYMP_2"/>
    <property type="match status" value="1"/>
</dbReference>
<protein>
    <recommendedName>
        <fullName evidence="9">Amino acid transporter</fullName>
    </recommendedName>
</protein>
<dbReference type="GO" id="GO:0015501">
    <property type="term" value="F:glutamate:sodium symporter activity"/>
    <property type="evidence" value="ECO:0007669"/>
    <property type="project" value="TreeGrafter"/>
</dbReference>
<dbReference type="EMBL" id="VCGU01000004">
    <property type="protein sequence ID" value="TRY76639.1"/>
    <property type="molecule type" value="Genomic_DNA"/>
</dbReference>
<dbReference type="SUPFAM" id="SSF118215">
    <property type="entry name" value="Proton glutamate symport protein"/>
    <property type="match status" value="1"/>
</dbReference>
<keyword evidence="12" id="KW-1185">Reference proteome</keyword>
<evidence type="ECO:0000256" key="6">
    <source>
        <dbReference type="ARBA" id="ARBA00022989"/>
    </source>
</evidence>
<evidence type="ECO:0000256" key="2">
    <source>
        <dbReference type="ARBA" id="ARBA00006148"/>
    </source>
</evidence>
<dbReference type="PANTHER" id="PTHR11958">
    <property type="entry name" value="SODIUM/DICARBOXYLATE SYMPORTER-RELATED"/>
    <property type="match status" value="1"/>
</dbReference>
<comment type="subcellular location">
    <subcellularLocation>
        <location evidence="1 9">Membrane</location>
        <topology evidence="1 9">Multi-pass membrane protein</topology>
    </subcellularLocation>
</comment>
<dbReference type="PANTHER" id="PTHR11958:SF63">
    <property type="entry name" value="AMINO ACID TRANSPORTER"/>
    <property type="match status" value="1"/>
</dbReference>
<evidence type="ECO:0000313" key="11">
    <source>
        <dbReference type="EMBL" id="TRY76639.1"/>
    </source>
</evidence>
<keyword evidence="8" id="KW-0325">Glycoprotein</keyword>
<evidence type="ECO:0000256" key="8">
    <source>
        <dbReference type="ARBA" id="ARBA00023180"/>
    </source>
</evidence>
<keyword evidence="3 9" id="KW-0813">Transport</keyword>
<organism evidence="11 12">
    <name type="scientific">Tigriopus californicus</name>
    <name type="common">Marine copepod</name>
    <dbReference type="NCBI Taxonomy" id="6832"/>
    <lineage>
        <taxon>Eukaryota</taxon>
        <taxon>Metazoa</taxon>
        <taxon>Ecdysozoa</taxon>
        <taxon>Arthropoda</taxon>
        <taxon>Crustacea</taxon>
        <taxon>Multicrustacea</taxon>
        <taxon>Hexanauplia</taxon>
        <taxon>Copepoda</taxon>
        <taxon>Harpacticoida</taxon>
        <taxon>Harpacticidae</taxon>
        <taxon>Tigriopus</taxon>
    </lineage>
</organism>
<dbReference type="InterPro" id="IPR036458">
    <property type="entry name" value="Na:dicarbo_symporter_sf"/>
</dbReference>
<dbReference type="InterPro" id="IPR018107">
    <property type="entry name" value="Na-dicarboxylate_symporter_CS"/>
</dbReference>
<evidence type="ECO:0000256" key="5">
    <source>
        <dbReference type="ARBA" id="ARBA00022847"/>
    </source>
</evidence>
<dbReference type="Gene3D" id="1.10.3860.10">
    <property type="entry name" value="Sodium:dicarboxylate symporter"/>
    <property type="match status" value="1"/>
</dbReference>
<dbReference type="GO" id="GO:0005886">
    <property type="term" value="C:plasma membrane"/>
    <property type="evidence" value="ECO:0007669"/>
    <property type="project" value="TreeGrafter"/>
</dbReference>
<name>A0A553PG35_TIGCA</name>
<feature type="transmembrane region" description="Helical" evidence="9">
    <location>
        <begin position="91"/>
        <end position="111"/>
    </location>
</feature>
<evidence type="ECO:0000256" key="7">
    <source>
        <dbReference type="ARBA" id="ARBA00023136"/>
    </source>
</evidence>
<dbReference type="GO" id="GO:0005313">
    <property type="term" value="F:L-glutamate transmembrane transporter activity"/>
    <property type="evidence" value="ECO:0007669"/>
    <property type="project" value="TreeGrafter"/>
</dbReference>
<keyword evidence="4 9" id="KW-0812">Transmembrane</keyword>
<evidence type="ECO:0000313" key="12">
    <source>
        <dbReference type="Proteomes" id="UP000318571"/>
    </source>
</evidence>
<dbReference type="AlphaFoldDB" id="A0A553PG35"/>
<evidence type="ECO:0000256" key="9">
    <source>
        <dbReference type="RuleBase" id="RU361216"/>
    </source>
</evidence>
<reference evidence="11 12" key="1">
    <citation type="journal article" date="2018" name="Nat. Ecol. Evol.">
        <title>Genomic signatures of mitonuclear coevolution across populations of Tigriopus californicus.</title>
        <authorList>
            <person name="Barreto F.S."/>
            <person name="Watson E.T."/>
            <person name="Lima T.G."/>
            <person name="Willett C.S."/>
            <person name="Edmands S."/>
            <person name="Li W."/>
            <person name="Burton R.S."/>
        </authorList>
    </citation>
    <scope>NUCLEOTIDE SEQUENCE [LARGE SCALE GENOMIC DNA]</scope>
    <source>
        <strain evidence="11 12">San Diego</strain>
    </source>
</reference>
<sequence length="492" mass="52740">MKKSYVKVLRENFLTLATMGGVIFGVILGVCLKLREAPWSDREIMYVSFIGDLFLQMLKCVIIPLIIPSLIASVGSLDLSLSARVGGVAVAYYLLTTVSAVILGIILVTSIQPGIGGEPRADQEESEASTRIALTPDTLMDLLRNCFPPNIIQATIQQYRTTLILDFEGEQVTESGFIRNASDPYSWTVAGSWSNGTNILGLVVFSIVTGIAIAFCGEDGKPLLNFFASVSIVMMKVTTWIIHLAPIGVCFLITGQLMEMNNFGDTLARFGWYFGTVLLGLLIHGGIVLPTIYTVITRTLPFQFIFNMGNALITAFGTASSSATLPVTIESLEEKNGIDPRVARFVLPIGATINMDGTALYEAIAAIFIAQYRGVSLSIGNVIAISITATAASIGAAGIPQAGLVTMVMVLDTVGLPADDVALIVAVDWLLDRFRTTINVLGDALGAGIVYHLSKNDLEDLEEVEDEELTYGSGGMTSMNGKSNKAYENTSM</sequence>
<keyword evidence="7 9" id="KW-0472">Membrane</keyword>
<dbReference type="InterPro" id="IPR050746">
    <property type="entry name" value="DAACS"/>
</dbReference>
<feature type="compositionally biased region" description="Polar residues" evidence="10">
    <location>
        <begin position="476"/>
        <end position="492"/>
    </location>
</feature>
<gene>
    <name evidence="11" type="ORF">TCAL_08781</name>
</gene>
<dbReference type="OMA" id="ICSFVVP"/>
<comment type="caution">
    <text evidence="11">The sequence shown here is derived from an EMBL/GenBank/DDBJ whole genome shotgun (WGS) entry which is preliminary data.</text>
</comment>
<evidence type="ECO:0000256" key="3">
    <source>
        <dbReference type="ARBA" id="ARBA00022448"/>
    </source>
</evidence>
<dbReference type="GO" id="GO:0015175">
    <property type="term" value="F:neutral L-amino acid transmembrane transporter activity"/>
    <property type="evidence" value="ECO:0007669"/>
    <property type="project" value="TreeGrafter"/>
</dbReference>
<feature type="region of interest" description="Disordered" evidence="10">
    <location>
        <begin position="469"/>
        <end position="492"/>
    </location>
</feature>
<feature type="transmembrane region" description="Helical" evidence="9">
    <location>
        <begin position="270"/>
        <end position="293"/>
    </location>
</feature>
<dbReference type="Pfam" id="PF00375">
    <property type="entry name" value="SDF"/>
    <property type="match status" value="1"/>
</dbReference>
<evidence type="ECO:0000256" key="4">
    <source>
        <dbReference type="ARBA" id="ARBA00022692"/>
    </source>
</evidence>
<keyword evidence="6 9" id="KW-1133">Transmembrane helix</keyword>
<comment type="similarity">
    <text evidence="2 9">Belongs to the dicarboxylate/amino acid:cation symporter (DAACS) (TC 2.A.23) family.</text>
</comment>
<evidence type="ECO:0000256" key="1">
    <source>
        <dbReference type="ARBA" id="ARBA00004141"/>
    </source>
</evidence>
<dbReference type="PRINTS" id="PR00173">
    <property type="entry name" value="EDTRNSPORT"/>
</dbReference>
<evidence type="ECO:0000256" key="10">
    <source>
        <dbReference type="SAM" id="MobiDB-lite"/>
    </source>
</evidence>
<dbReference type="STRING" id="6832.A0A553PG35"/>
<feature type="transmembrane region" description="Helical" evidence="9">
    <location>
        <begin position="237"/>
        <end position="258"/>
    </location>
</feature>
<dbReference type="InterPro" id="IPR001991">
    <property type="entry name" value="Na-dicarboxylate_symporter"/>
</dbReference>
<accession>A0A553PG35</accession>
<feature type="transmembrane region" description="Helical" evidence="9">
    <location>
        <begin position="44"/>
        <end position="71"/>
    </location>
</feature>
<keyword evidence="5 9" id="KW-0769">Symport</keyword>
<feature type="transmembrane region" description="Helical" evidence="9">
    <location>
        <begin position="199"/>
        <end position="217"/>
    </location>
</feature>
<dbReference type="Proteomes" id="UP000318571">
    <property type="component" value="Chromosome 5"/>
</dbReference>
<feature type="transmembrane region" description="Helical" evidence="9">
    <location>
        <begin position="12"/>
        <end position="32"/>
    </location>
</feature>